<feature type="transmembrane region" description="Helical" evidence="6">
    <location>
        <begin position="45"/>
        <end position="69"/>
    </location>
</feature>
<name>A0A9D1CNT1_9FIRM</name>
<comment type="caution">
    <text evidence="8">The sequence shown here is derived from an EMBL/GenBank/DDBJ whole genome shotgun (WGS) entry which is preliminary data.</text>
</comment>
<dbReference type="Pfam" id="PF03600">
    <property type="entry name" value="CitMHS"/>
    <property type="match status" value="1"/>
</dbReference>
<feature type="transmembrane region" description="Helical" evidence="6">
    <location>
        <begin position="162"/>
        <end position="185"/>
    </location>
</feature>
<feature type="domain" description="Citrate transporter-like" evidence="7">
    <location>
        <begin position="15"/>
        <end position="305"/>
    </location>
</feature>
<evidence type="ECO:0000256" key="4">
    <source>
        <dbReference type="ARBA" id="ARBA00022989"/>
    </source>
</evidence>
<evidence type="ECO:0000256" key="3">
    <source>
        <dbReference type="ARBA" id="ARBA00022692"/>
    </source>
</evidence>
<feature type="transmembrane region" description="Helical" evidence="6">
    <location>
        <begin position="351"/>
        <end position="372"/>
    </location>
</feature>
<reference evidence="8" key="2">
    <citation type="journal article" date="2021" name="PeerJ">
        <title>Extensive microbial diversity within the chicken gut microbiome revealed by metagenomics and culture.</title>
        <authorList>
            <person name="Gilroy R."/>
            <person name="Ravi A."/>
            <person name="Getino M."/>
            <person name="Pursley I."/>
            <person name="Horton D.L."/>
            <person name="Alikhan N.F."/>
            <person name="Baker D."/>
            <person name="Gharbi K."/>
            <person name="Hall N."/>
            <person name="Watson M."/>
            <person name="Adriaenssens E.M."/>
            <person name="Foster-Nyarko E."/>
            <person name="Jarju S."/>
            <person name="Secka A."/>
            <person name="Antonio M."/>
            <person name="Oren A."/>
            <person name="Chaudhuri R.R."/>
            <person name="La Ragione R."/>
            <person name="Hildebrand F."/>
            <person name="Pallen M.J."/>
        </authorList>
    </citation>
    <scope>NUCLEOTIDE SEQUENCE</scope>
    <source>
        <strain evidence="8">ChiSjej2B20-13462</strain>
    </source>
</reference>
<evidence type="ECO:0000256" key="6">
    <source>
        <dbReference type="SAM" id="Phobius"/>
    </source>
</evidence>
<proteinExistence type="predicted"/>
<evidence type="ECO:0000313" key="8">
    <source>
        <dbReference type="EMBL" id="HIQ69682.1"/>
    </source>
</evidence>
<dbReference type="EMBL" id="DVFN01000076">
    <property type="protein sequence ID" value="HIQ69682.1"/>
    <property type="molecule type" value="Genomic_DNA"/>
</dbReference>
<protein>
    <submittedName>
        <fullName evidence="8">Citrate transporter</fullName>
    </submittedName>
</protein>
<dbReference type="InterPro" id="IPR004680">
    <property type="entry name" value="Cit_transptr-like_dom"/>
</dbReference>
<dbReference type="PANTHER" id="PTHR43568:SF1">
    <property type="entry name" value="P PROTEIN"/>
    <property type="match status" value="1"/>
</dbReference>
<keyword evidence="2" id="KW-0813">Transport</keyword>
<comment type="subcellular location">
    <subcellularLocation>
        <location evidence="1">Membrane</location>
        <topology evidence="1">Multi-pass membrane protein</topology>
    </subcellularLocation>
</comment>
<keyword evidence="3 6" id="KW-0812">Transmembrane</keyword>
<dbReference type="PANTHER" id="PTHR43568">
    <property type="entry name" value="P PROTEIN"/>
    <property type="match status" value="1"/>
</dbReference>
<feature type="transmembrane region" description="Helical" evidence="6">
    <location>
        <begin position="251"/>
        <end position="272"/>
    </location>
</feature>
<dbReference type="AlphaFoldDB" id="A0A9D1CNT1"/>
<keyword evidence="5 6" id="KW-0472">Membrane</keyword>
<accession>A0A9D1CNT1</accession>
<feature type="transmembrane region" description="Helical" evidence="6">
    <location>
        <begin position="81"/>
        <end position="110"/>
    </location>
</feature>
<evidence type="ECO:0000256" key="1">
    <source>
        <dbReference type="ARBA" id="ARBA00004141"/>
    </source>
</evidence>
<evidence type="ECO:0000259" key="7">
    <source>
        <dbReference type="Pfam" id="PF03600"/>
    </source>
</evidence>
<evidence type="ECO:0000313" key="9">
    <source>
        <dbReference type="Proteomes" id="UP000886874"/>
    </source>
</evidence>
<feature type="transmembrane region" description="Helical" evidence="6">
    <location>
        <begin position="16"/>
        <end position="38"/>
    </location>
</feature>
<reference evidence="8" key="1">
    <citation type="submission" date="2020-10" db="EMBL/GenBank/DDBJ databases">
        <authorList>
            <person name="Gilroy R."/>
        </authorList>
    </citation>
    <scope>NUCLEOTIDE SEQUENCE</scope>
    <source>
        <strain evidence="8">ChiSjej2B20-13462</strain>
    </source>
</reference>
<dbReference type="GO" id="GO:0055085">
    <property type="term" value="P:transmembrane transport"/>
    <property type="evidence" value="ECO:0007669"/>
    <property type="project" value="InterPro"/>
</dbReference>
<dbReference type="GO" id="GO:0016020">
    <property type="term" value="C:membrane"/>
    <property type="evidence" value="ECO:0007669"/>
    <property type="project" value="UniProtKB-SubCell"/>
</dbReference>
<organism evidence="8 9">
    <name type="scientific">Candidatus Avoscillospira stercorigallinarum</name>
    <dbReference type="NCBI Taxonomy" id="2840708"/>
    <lineage>
        <taxon>Bacteria</taxon>
        <taxon>Bacillati</taxon>
        <taxon>Bacillota</taxon>
        <taxon>Clostridia</taxon>
        <taxon>Eubacteriales</taxon>
        <taxon>Oscillospiraceae</taxon>
        <taxon>Oscillospiraceae incertae sedis</taxon>
        <taxon>Candidatus Avoscillospira</taxon>
    </lineage>
</organism>
<evidence type="ECO:0000256" key="5">
    <source>
        <dbReference type="ARBA" id="ARBA00023136"/>
    </source>
</evidence>
<dbReference type="InterPro" id="IPR051475">
    <property type="entry name" value="Diverse_Ion_Transporter"/>
</dbReference>
<feature type="transmembrane region" description="Helical" evidence="6">
    <location>
        <begin position="284"/>
        <end position="307"/>
    </location>
</feature>
<gene>
    <name evidence="8" type="ORF">IAA67_05070</name>
</gene>
<keyword evidence="4 6" id="KW-1133">Transmembrane helix</keyword>
<feature type="transmembrane region" description="Helical" evidence="6">
    <location>
        <begin position="313"/>
        <end position="339"/>
    </location>
</feature>
<dbReference type="Proteomes" id="UP000886874">
    <property type="component" value="Unassembled WGS sequence"/>
</dbReference>
<feature type="transmembrane region" description="Helical" evidence="6">
    <location>
        <begin position="206"/>
        <end position="239"/>
    </location>
</feature>
<sequence>MVKTNPVLTFFKKEPVFVIALLCAVVSAFFVPPSAAYWDYIDLRVLCLLFCLMAVVAGLQECGVFLVLAQKLLTGRRPMRGITVMLVLLPFFSSMLVTNDVALITFVPFAILVLQMIDKTQLMIPVICLQTIAANLGSMATPVGNPQNLFLYAKFQLSMGQFLGLLLPLTLLSLVLLAAACLIFGGKGELHISFPERVTIHRPKTLAVCAVLFVLCLLSVSRVLHYGILTGIVIVVLLIVRPQLLKRVDYMLLLTFVCFFVFSGNLGKLPAIREALSSILDRSALLTSAAASQVISNVPAAVLLSGLTDNWRGLLAGVNVGGLGTPVASLASLISLKFYLRSPESKIGAYLKWFTISNVAGLILLLAVSLLLV</sequence>
<evidence type="ECO:0000256" key="2">
    <source>
        <dbReference type="ARBA" id="ARBA00022448"/>
    </source>
</evidence>